<reference evidence="1 2" key="1">
    <citation type="journal article" date="2021" name="Elife">
        <title>Chloroplast acquisition without the gene transfer in kleptoplastic sea slugs, Plakobranchus ocellatus.</title>
        <authorList>
            <person name="Maeda T."/>
            <person name="Takahashi S."/>
            <person name="Yoshida T."/>
            <person name="Shimamura S."/>
            <person name="Takaki Y."/>
            <person name="Nagai Y."/>
            <person name="Toyoda A."/>
            <person name="Suzuki Y."/>
            <person name="Arimoto A."/>
            <person name="Ishii H."/>
            <person name="Satoh N."/>
            <person name="Nishiyama T."/>
            <person name="Hasebe M."/>
            <person name="Maruyama T."/>
            <person name="Minagawa J."/>
            <person name="Obokata J."/>
            <person name="Shigenobu S."/>
        </authorList>
    </citation>
    <scope>NUCLEOTIDE SEQUENCE [LARGE SCALE GENOMIC DNA]</scope>
</reference>
<evidence type="ECO:0000313" key="1">
    <source>
        <dbReference type="EMBL" id="GFO29605.1"/>
    </source>
</evidence>
<gene>
    <name evidence="1" type="ORF">PoB_005611000</name>
</gene>
<comment type="caution">
    <text evidence="1">The sequence shown here is derived from an EMBL/GenBank/DDBJ whole genome shotgun (WGS) entry which is preliminary data.</text>
</comment>
<dbReference type="EMBL" id="BLXT01006178">
    <property type="protein sequence ID" value="GFO29605.1"/>
    <property type="molecule type" value="Genomic_DNA"/>
</dbReference>
<proteinExistence type="predicted"/>
<keyword evidence="1" id="KW-0808">Transferase</keyword>
<keyword evidence="1" id="KW-0695">RNA-directed DNA polymerase</keyword>
<dbReference type="Proteomes" id="UP000735302">
    <property type="component" value="Unassembled WGS sequence"/>
</dbReference>
<organism evidence="1 2">
    <name type="scientific">Plakobranchus ocellatus</name>
    <dbReference type="NCBI Taxonomy" id="259542"/>
    <lineage>
        <taxon>Eukaryota</taxon>
        <taxon>Metazoa</taxon>
        <taxon>Spiralia</taxon>
        <taxon>Lophotrochozoa</taxon>
        <taxon>Mollusca</taxon>
        <taxon>Gastropoda</taxon>
        <taxon>Heterobranchia</taxon>
        <taxon>Euthyneura</taxon>
        <taxon>Panpulmonata</taxon>
        <taxon>Sacoglossa</taxon>
        <taxon>Placobranchoidea</taxon>
        <taxon>Plakobranchidae</taxon>
        <taxon>Plakobranchus</taxon>
    </lineage>
</organism>
<keyword evidence="1" id="KW-0548">Nucleotidyltransferase</keyword>
<protein>
    <submittedName>
        <fullName evidence="1">RNA-directed DNA polymerase from mobile element jockey</fullName>
    </submittedName>
</protein>
<dbReference type="GO" id="GO:0003964">
    <property type="term" value="F:RNA-directed DNA polymerase activity"/>
    <property type="evidence" value="ECO:0007669"/>
    <property type="project" value="UniProtKB-KW"/>
</dbReference>
<dbReference type="AlphaFoldDB" id="A0AAV4CA75"/>
<accession>A0AAV4CA75</accession>
<evidence type="ECO:0000313" key="2">
    <source>
        <dbReference type="Proteomes" id="UP000735302"/>
    </source>
</evidence>
<sequence>MCRPTIGVRQGCLLSPTFFHIFLEPIIAEAPEVHEGTIRMGGRPLTSPCFAEGLDGLPGKEEELTKLTELDMTFREYGIEISAWKIKMMTNTDHEARIKIKINGNNLEHVIYFKCLGSIVSDSL</sequence>
<name>A0AAV4CA75_9GAST</name>
<keyword evidence="2" id="KW-1185">Reference proteome</keyword>